<feature type="domain" description="Glycoside hydrolase family 65 central catalytic" evidence="7">
    <location>
        <begin position="327"/>
        <end position="679"/>
    </location>
</feature>
<dbReference type="GO" id="GO:0030246">
    <property type="term" value="F:carbohydrate binding"/>
    <property type="evidence" value="ECO:0007669"/>
    <property type="project" value="InterPro"/>
</dbReference>
<keyword evidence="2 10" id="KW-0378">Hydrolase</keyword>
<dbReference type="Proteomes" id="UP000501179">
    <property type="component" value="Chromosome"/>
</dbReference>
<dbReference type="InterPro" id="IPR005195">
    <property type="entry name" value="Glyco_hydro_65_M"/>
</dbReference>
<dbReference type="Gene3D" id="2.60.420.10">
    <property type="entry name" value="Maltose phosphorylase, domain 3"/>
    <property type="match status" value="1"/>
</dbReference>
<evidence type="ECO:0000313" key="11">
    <source>
        <dbReference type="Proteomes" id="UP000501179"/>
    </source>
</evidence>
<dbReference type="PIRSF" id="PIRSF036289">
    <property type="entry name" value="Glycosyl_hydrolase_malt_phosph"/>
    <property type="match status" value="1"/>
</dbReference>
<dbReference type="Gene3D" id="2.70.98.40">
    <property type="entry name" value="Glycoside hydrolase, family 65, N-terminal domain"/>
    <property type="match status" value="1"/>
</dbReference>
<dbReference type="GO" id="GO:0016757">
    <property type="term" value="F:glycosyltransferase activity"/>
    <property type="evidence" value="ECO:0007669"/>
    <property type="project" value="UniProtKB-ARBA"/>
</dbReference>
<dbReference type="FunFam" id="1.50.10.10:FF:000029">
    <property type="entry name" value="Family 65 glycosyl hydrolase"/>
    <property type="match status" value="1"/>
</dbReference>
<comment type="similarity">
    <text evidence="1">Belongs to the glycosyl hydrolase 65 family.</text>
</comment>
<sequence length="793" mass="86839">MITHPLYAVEPWCLRETALDLDALPQSESLFALSNGHVGWRGNLDEGEPHGLPGTYLNGVYELRPLPYAEAGYGYPESSQTVINTINGKIIRMLVDDEPFDLRYGRLGHHERVLDLRSGLLHRTVEWTSPAGRTVRVRSTRLVSFTQRAIAAVAFEVEAVDAEVSIVLQSELVANEQLPPAGGDPRAAAALESPLVPEEHYSNGRRLRLVHRTERSGLRVAAAADHVVEGPGKTGVFCESGANQSRVTFTSDVGPGERLRMEKFVAYGWSGNRSLPAVHDQVDGALAAAMGTGWAGLVDEQRAYLDQFWTQADVEVEGDTEIQQAVRFGLFHTLQAGARAESRAIPAKGLTGPGYDGHSFWDTESFVLPSLTYTAPKAVDQALRWRFSTLPAARERASQLGLKGAAFPWRTINGGECSGYWPAGTAAFHINADIADAVARYSAVTHDETFDREVGVELLVETARLWRSLGHHDHTGVFHIDGVTGPDEYSAVADDNTYTNLMAQENLRAAADACDRYPDVAVRLSVDTEESAAWRDAAARTALPYNHELGVHEQSAGFTAHQMWDFAATGEDDYPLLLRFPYFDLYRKQVVKQADLVLAMHVRGAAFTAEEKARNFAYYEAITVRDSSLSACTQAVMAAETGHVQLAYDYLGEAALMDLSDLEHNTRDGLHIASLAGTWIALVSGFGGMRHHGDTLAFAPRLPEQLSRLAFNVQIQKRHLRVEINGSKAVYSMPEADGEALVISHYGTPLTVSPHTPQTRDLPHPVERPEPQQPAGRRPARRGGRPVPPSPGD</sequence>
<dbReference type="InterPro" id="IPR037018">
    <property type="entry name" value="GH65_N"/>
</dbReference>
<reference evidence="10 11" key="1">
    <citation type="submission" date="2020-03" db="EMBL/GenBank/DDBJ databases">
        <title>A novel species.</title>
        <authorList>
            <person name="Gao J."/>
        </authorList>
    </citation>
    <scope>NUCLEOTIDE SEQUENCE [LARGE SCALE GENOMIC DNA]</scope>
    <source>
        <strain evidence="10 11">QMT-12</strain>
    </source>
</reference>
<evidence type="ECO:0000259" key="7">
    <source>
        <dbReference type="Pfam" id="PF03632"/>
    </source>
</evidence>
<evidence type="ECO:0000256" key="5">
    <source>
        <dbReference type="PIRSR" id="PIRSR036289-51"/>
    </source>
</evidence>
<keyword evidence="11" id="KW-1185">Reference proteome</keyword>
<dbReference type="FunFam" id="2.70.98.40:FF:000001">
    <property type="entry name" value="Family 65 glycosyl hydrolase"/>
    <property type="match status" value="1"/>
</dbReference>
<evidence type="ECO:0000256" key="4">
    <source>
        <dbReference type="PIRSR" id="PIRSR036289-50"/>
    </source>
</evidence>
<dbReference type="Pfam" id="PF03636">
    <property type="entry name" value="Glyco_hydro_65N"/>
    <property type="match status" value="1"/>
</dbReference>
<dbReference type="RefSeq" id="WP_167025525.1">
    <property type="nucleotide sequence ID" value="NZ_CP050177.1"/>
</dbReference>
<dbReference type="InterPro" id="IPR008928">
    <property type="entry name" value="6-hairpin_glycosidase_sf"/>
</dbReference>
<feature type="binding site" evidence="5">
    <location>
        <begin position="592"/>
        <end position="593"/>
    </location>
    <ligand>
        <name>substrate</name>
    </ligand>
</feature>
<feature type="compositionally biased region" description="Basic and acidic residues" evidence="6">
    <location>
        <begin position="761"/>
        <end position="770"/>
    </location>
</feature>
<dbReference type="InterPro" id="IPR005196">
    <property type="entry name" value="Glyco_hydro_65_N"/>
</dbReference>
<dbReference type="AlphaFoldDB" id="A0A6G9GVQ3"/>
<organism evidence="10 11">
    <name type="scientific">Streptomyces liangshanensis</name>
    <dbReference type="NCBI Taxonomy" id="2717324"/>
    <lineage>
        <taxon>Bacteria</taxon>
        <taxon>Bacillati</taxon>
        <taxon>Actinomycetota</taxon>
        <taxon>Actinomycetes</taxon>
        <taxon>Kitasatosporales</taxon>
        <taxon>Streptomycetaceae</taxon>
        <taxon>Streptomyces</taxon>
    </lineage>
</organism>
<feature type="active site" description="Proton donor" evidence="4">
    <location>
        <position position="488"/>
    </location>
</feature>
<dbReference type="KEGG" id="slia:HA039_07290"/>
<dbReference type="Pfam" id="PF03633">
    <property type="entry name" value="Glyco_hydro_65C"/>
    <property type="match status" value="1"/>
</dbReference>
<evidence type="ECO:0000256" key="6">
    <source>
        <dbReference type="SAM" id="MobiDB-lite"/>
    </source>
</evidence>
<evidence type="ECO:0000256" key="3">
    <source>
        <dbReference type="ARBA" id="ARBA00023295"/>
    </source>
</evidence>
<dbReference type="GO" id="GO:0004553">
    <property type="term" value="F:hydrolase activity, hydrolyzing O-glycosyl compounds"/>
    <property type="evidence" value="ECO:0007669"/>
    <property type="project" value="TreeGrafter"/>
</dbReference>
<evidence type="ECO:0000256" key="1">
    <source>
        <dbReference type="ARBA" id="ARBA00006768"/>
    </source>
</evidence>
<gene>
    <name evidence="10" type="ORF">HA039_07290</name>
</gene>
<feature type="compositionally biased region" description="Polar residues" evidence="6">
    <location>
        <begin position="750"/>
        <end position="759"/>
    </location>
</feature>
<dbReference type="Pfam" id="PF03632">
    <property type="entry name" value="Glyco_hydro_65m"/>
    <property type="match status" value="1"/>
</dbReference>
<proteinExistence type="inferred from homology"/>
<feature type="domain" description="Glycoside hydrolase family 65 N-terminal" evidence="9">
    <location>
        <begin position="16"/>
        <end position="270"/>
    </location>
</feature>
<dbReference type="PANTHER" id="PTHR11051:SF13">
    <property type="entry name" value="GLYCOSYL TRANSFERASE"/>
    <property type="match status" value="1"/>
</dbReference>
<feature type="domain" description="Glycoside hydrolase family 65 C-terminal" evidence="8">
    <location>
        <begin position="689"/>
        <end position="752"/>
    </location>
</feature>
<accession>A0A6G9GVQ3</accession>
<dbReference type="SUPFAM" id="SSF74650">
    <property type="entry name" value="Galactose mutarotase-like"/>
    <property type="match status" value="1"/>
</dbReference>
<evidence type="ECO:0000313" key="10">
    <source>
        <dbReference type="EMBL" id="QIQ02129.1"/>
    </source>
</evidence>
<feature type="region of interest" description="Disordered" evidence="6">
    <location>
        <begin position="748"/>
        <end position="793"/>
    </location>
</feature>
<dbReference type="SUPFAM" id="SSF48208">
    <property type="entry name" value="Six-hairpin glycosidases"/>
    <property type="match status" value="1"/>
</dbReference>
<feature type="binding site" evidence="5">
    <location>
        <begin position="361"/>
        <end position="362"/>
    </location>
    <ligand>
        <name>substrate</name>
    </ligand>
</feature>
<dbReference type="InterPro" id="IPR012341">
    <property type="entry name" value="6hp_glycosidase-like_sf"/>
</dbReference>
<evidence type="ECO:0000259" key="8">
    <source>
        <dbReference type="Pfam" id="PF03633"/>
    </source>
</evidence>
<keyword evidence="3" id="KW-0326">Glycosidase</keyword>
<dbReference type="EMBL" id="CP050177">
    <property type="protein sequence ID" value="QIQ02129.1"/>
    <property type="molecule type" value="Genomic_DNA"/>
</dbReference>
<dbReference type="GO" id="GO:0005975">
    <property type="term" value="P:carbohydrate metabolic process"/>
    <property type="evidence" value="ECO:0007669"/>
    <property type="project" value="InterPro"/>
</dbReference>
<dbReference type="InterPro" id="IPR017045">
    <property type="entry name" value="Malt_Pase/Glycosyl_Hdrlase"/>
</dbReference>
<evidence type="ECO:0000259" key="9">
    <source>
        <dbReference type="Pfam" id="PF03636"/>
    </source>
</evidence>
<evidence type="ECO:0000256" key="2">
    <source>
        <dbReference type="ARBA" id="ARBA00022801"/>
    </source>
</evidence>
<dbReference type="InterPro" id="IPR005194">
    <property type="entry name" value="Glyco_hydro_65_C"/>
</dbReference>
<protein>
    <submittedName>
        <fullName evidence="10">Glycoside hydrolase family 65 protein</fullName>
    </submittedName>
</protein>
<dbReference type="InterPro" id="IPR011013">
    <property type="entry name" value="Gal_mutarotase_sf_dom"/>
</dbReference>
<dbReference type="Gene3D" id="1.50.10.10">
    <property type="match status" value="1"/>
</dbReference>
<name>A0A6G9GVQ3_9ACTN</name>
<dbReference type="PANTHER" id="PTHR11051">
    <property type="entry name" value="GLYCOSYL HYDROLASE-RELATED"/>
    <property type="match status" value="1"/>
</dbReference>